<reference evidence="2" key="1">
    <citation type="journal article" date="2017" name="Nat. Ecol. Evol.">
        <title>Genome expansion and lineage-specific genetic innovations in the forest pathogenic fungi Armillaria.</title>
        <authorList>
            <person name="Sipos G."/>
            <person name="Prasanna A.N."/>
            <person name="Walter M.C."/>
            <person name="O'Connor E."/>
            <person name="Balint B."/>
            <person name="Krizsan K."/>
            <person name="Kiss B."/>
            <person name="Hess J."/>
            <person name="Varga T."/>
            <person name="Slot J."/>
            <person name="Riley R."/>
            <person name="Boka B."/>
            <person name="Rigling D."/>
            <person name="Barry K."/>
            <person name="Lee J."/>
            <person name="Mihaltcheva S."/>
            <person name="LaButti K."/>
            <person name="Lipzen A."/>
            <person name="Waldron R."/>
            <person name="Moloney N.M."/>
            <person name="Sperisen C."/>
            <person name="Kredics L."/>
            <person name="Vagvoelgyi C."/>
            <person name="Patrignani A."/>
            <person name="Fitzpatrick D."/>
            <person name="Nagy I."/>
            <person name="Doyle S."/>
            <person name="Anderson J.B."/>
            <person name="Grigoriev I.V."/>
            <person name="Gueldener U."/>
            <person name="Muensterkoetter M."/>
            <person name="Nagy L.G."/>
        </authorList>
    </citation>
    <scope>NUCLEOTIDE SEQUENCE [LARGE SCALE GENOMIC DNA]</scope>
    <source>
        <strain evidence="2">Ar21-2</strain>
    </source>
</reference>
<dbReference type="Proteomes" id="UP000217790">
    <property type="component" value="Unassembled WGS sequence"/>
</dbReference>
<evidence type="ECO:0000313" key="2">
    <source>
        <dbReference type="Proteomes" id="UP000217790"/>
    </source>
</evidence>
<gene>
    <name evidence="1" type="ORF">ARMGADRAFT_822672</name>
</gene>
<proteinExistence type="predicted"/>
<organism evidence="1 2">
    <name type="scientific">Armillaria gallica</name>
    <name type="common">Bulbous honey fungus</name>
    <name type="synonym">Armillaria bulbosa</name>
    <dbReference type="NCBI Taxonomy" id="47427"/>
    <lineage>
        <taxon>Eukaryota</taxon>
        <taxon>Fungi</taxon>
        <taxon>Dikarya</taxon>
        <taxon>Basidiomycota</taxon>
        <taxon>Agaricomycotina</taxon>
        <taxon>Agaricomycetes</taxon>
        <taxon>Agaricomycetidae</taxon>
        <taxon>Agaricales</taxon>
        <taxon>Marasmiineae</taxon>
        <taxon>Physalacriaceae</taxon>
        <taxon>Armillaria</taxon>
    </lineage>
</organism>
<dbReference type="AlphaFoldDB" id="A0A2H3CNG1"/>
<accession>A0A2H3CNG1</accession>
<name>A0A2H3CNG1_ARMGA</name>
<evidence type="ECO:0000313" key="1">
    <source>
        <dbReference type="EMBL" id="PBK80762.1"/>
    </source>
</evidence>
<sequence length="102" mass="11543">MEDQDQISNAFLAGERTYTEEDWLWDWKLSTAFISDTPMIFSPPTANASVHLCVGAHEHSFLPQRREVTADDAGLGMRHLHSSPRAYPRNALARKKAASLRF</sequence>
<dbReference type="InParanoid" id="A0A2H3CNG1"/>
<dbReference type="EMBL" id="KZ293740">
    <property type="protein sequence ID" value="PBK80762.1"/>
    <property type="molecule type" value="Genomic_DNA"/>
</dbReference>
<protein>
    <submittedName>
        <fullName evidence="1">Uncharacterized protein</fullName>
    </submittedName>
</protein>
<keyword evidence="2" id="KW-1185">Reference proteome</keyword>